<feature type="region of interest" description="Disordered" evidence="1">
    <location>
        <begin position="1"/>
        <end position="37"/>
    </location>
</feature>
<name>A0A2Z7CXI8_9LAMI</name>
<evidence type="ECO:0000313" key="3">
    <source>
        <dbReference type="Proteomes" id="UP000250235"/>
    </source>
</evidence>
<dbReference type="OrthoDB" id="1114289at2759"/>
<gene>
    <name evidence="2" type="ORF">F511_11209</name>
</gene>
<dbReference type="EMBL" id="KQ991567">
    <property type="protein sequence ID" value="KZV51832.1"/>
    <property type="molecule type" value="Genomic_DNA"/>
</dbReference>
<reference evidence="2 3" key="1">
    <citation type="journal article" date="2015" name="Proc. Natl. Acad. Sci. U.S.A.">
        <title>The resurrection genome of Boea hygrometrica: A blueprint for survival of dehydration.</title>
        <authorList>
            <person name="Xiao L."/>
            <person name="Yang G."/>
            <person name="Zhang L."/>
            <person name="Yang X."/>
            <person name="Zhao S."/>
            <person name="Ji Z."/>
            <person name="Zhou Q."/>
            <person name="Hu M."/>
            <person name="Wang Y."/>
            <person name="Chen M."/>
            <person name="Xu Y."/>
            <person name="Jin H."/>
            <person name="Xiao X."/>
            <person name="Hu G."/>
            <person name="Bao F."/>
            <person name="Hu Y."/>
            <person name="Wan P."/>
            <person name="Li L."/>
            <person name="Deng X."/>
            <person name="Kuang T."/>
            <person name="Xiang C."/>
            <person name="Zhu J.K."/>
            <person name="Oliver M.J."/>
            <person name="He Y."/>
        </authorList>
    </citation>
    <scope>NUCLEOTIDE SEQUENCE [LARGE SCALE GENOMIC DNA]</scope>
    <source>
        <strain evidence="3">cv. XS01</strain>
    </source>
</reference>
<proteinExistence type="predicted"/>
<evidence type="ECO:0000313" key="2">
    <source>
        <dbReference type="EMBL" id="KZV51832.1"/>
    </source>
</evidence>
<feature type="region of interest" description="Disordered" evidence="1">
    <location>
        <begin position="177"/>
        <end position="223"/>
    </location>
</feature>
<dbReference type="Proteomes" id="UP000250235">
    <property type="component" value="Unassembled WGS sequence"/>
</dbReference>
<evidence type="ECO:0000256" key="1">
    <source>
        <dbReference type="SAM" id="MobiDB-lite"/>
    </source>
</evidence>
<organism evidence="2 3">
    <name type="scientific">Dorcoceras hygrometricum</name>
    <dbReference type="NCBI Taxonomy" id="472368"/>
    <lineage>
        <taxon>Eukaryota</taxon>
        <taxon>Viridiplantae</taxon>
        <taxon>Streptophyta</taxon>
        <taxon>Embryophyta</taxon>
        <taxon>Tracheophyta</taxon>
        <taxon>Spermatophyta</taxon>
        <taxon>Magnoliopsida</taxon>
        <taxon>eudicotyledons</taxon>
        <taxon>Gunneridae</taxon>
        <taxon>Pentapetalae</taxon>
        <taxon>asterids</taxon>
        <taxon>lamiids</taxon>
        <taxon>Lamiales</taxon>
        <taxon>Gesneriaceae</taxon>
        <taxon>Didymocarpoideae</taxon>
        <taxon>Trichosporeae</taxon>
        <taxon>Loxocarpinae</taxon>
        <taxon>Dorcoceras</taxon>
    </lineage>
</organism>
<accession>A0A2Z7CXI8</accession>
<sequence length="549" mass="57248">MSSPDSNLVRRVAESIDRSSPTEASHRESEIPSSTHHRARLLRIDQDEARLAAQGCTWYEIKASTLRESDISSIKEKAGISELYEVLDMSWRHDAHTLPPPTPEQKPDLTQFLDIVSGKCFDAQKLIEEDLLCHFRFTGKNVQLVGDLGDRMTKAEMMKALKERKANPEKALALAPRARRREKPLQREGRGVRSASMKRGPRFCSGVHPRGANQRASRYGASSSRATVNRSPLCTSGYFYHLLHGQALGLRLLGLHPSPGGIATRGGASAKLGLSAELVGLMYSRRRATRGGASAALGSGSELVGLMCSGGIATRGGASAKLGLSAELVGLMYSRRRATRGGASAALGSGAELVGLMCSGGIATRGGASAKLGLSAELVGLMYSRRRATRGGASAALGSGSELVGLMCSGGIATRGGASAKLGLSAELVGLMYSRRRATRGGASAELGLGAELVGLMCSGGIATRGGASAKLGLSAELVGLMYSRRRATRGGASAALGSGSELVGLMCSGGIATRGGASAKLGLSAELVGLMYSRRRATRGVLPVRNWA</sequence>
<dbReference type="AlphaFoldDB" id="A0A2Z7CXI8"/>
<protein>
    <submittedName>
        <fullName evidence="2">Uncharacterized protein</fullName>
    </submittedName>
</protein>
<keyword evidence="3" id="KW-1185">Reference proteome</keyword>